<evidence type="ECO:0000313" key="12">
    <source>
        <dbReference type="Proteomes" id="UP000569914"/>
    </source>
</evidence>
<feature type="region of interest" description="Disordered" evidence="9">
    <location>
        <begin position="26"/>
        <end position="48"/>
    </location>
</feature>
<protein>
    <recommendedName>
        <fullName evidence="13">DUF1565 domain-containing protein</fullName>
    </recommendedName>
</protein>
<feature type="signal peptide" evidence="10">
    <location>
        <begin position="1"/>
        <end position="22"/>
    </location>
</feature>
<dbReference type="EMBL" id="JACCBU010000001">
    <property type="protein sequence ID" value="NYE71871.1"/>
    <property type="molecule type" value="Genomic_DNA"/>
</dbReference>
<keyword evidence="3" id="KW-0964">Secreted</keyword>
<accession>A0A7Y9I8D6</accession>
<evidence type="ECO:0000256" key="1">
    <source>
        <dbReference type="ARBA" id="ARBA00001913"/>
    </source>
</evidence>
<comment type="caution">
    <text evidence="11">The sequence shown here is derived from an EMBL/GenBank/DDBJ whole genome shotgun (WGS) entry which is preliminary data.</text>
</comment>
<dbReference type="PANTHER" id="PTHR40088">
    <property type="entry name" value="PECTATE LYASE (EUROFUNG)"/>
    <property type="match status" value="1"/>
</dbReference>
<keyword evidence="5 10" id="KW-0732">Signal</keyword>
<gene>
    <name evidence="11" type="ORF">BKA15_003200</name>
</gene>
<proteinExistence type="inferred from homology"/>
<evidence type="ECO:0000256" key="4">
    <source>
        <dbReference type="ARBA" id="ARBA00022723"/>
    </source>
</evidence>
<evidence type="ECO:0000256" key="6">
    <source>
        <dbReference type="ARBA" id="ARBA00022837"/>
    </source>
</evidence>
<evidence type="ECO:0000256" key="7">
    <source>
        <dbReference type="ARBA" id="ARBA00023239"/>
    </source>
</evidence>
<evidence type="ECO:0000256" key="8">
    <source>
        <dbReference type="ARBA" id="ARBA00038263"/>
    </source>
</evidence>
<dbReference type="SUPFAM" id="SSF51126">
    <property type="entry name" value="Pectin lyase-like"/>
    <property type="match status" value="1"/>
</dbReference>
<keyword evidence="7" id="KW-0456">Lyase</keyword>
<evidence type="ECO:0000256" key="5">
    <source>
        <dbReference type="ARBA" id="ARBA00022729"/>
    </source>
</evidence>
<dbReference type="PANTHER" id="PTHR40088:SF1">
    <property type="entry name" value="PECTATE LYASE PEL9"/>
    <property type="match status" value="1"/>
</dbReference>
<feature type="chain" id="PRO_5039336133" description="DUF1565 domain-containing protein" evidence="10">
    <location>
        <begin position="23"/>
        <end position="327"/>
    </location>
</feature>
<dbReference type="InterPro" id="IPR011050">
    <property type="entry name" value="Pectin_lyase_fold/virulence"/>
</dbReference>
<sequence>MPMRLCSLLVLVGLLIMGPAGAGTPASAAAPTHLHVSTDGSDTNPGTAEAPLASLTRAAQLLADVPAGDQGGTATVWIAPGTYHEPAVVSWGKVTLDRVTLRPTDPAHPPTFDGSRATGTSHYWMNTGGGPSLDVSGMVITHYRTGGIRLDTDGNVIDRMVFTELGNAFVPDGPGYAALHLLNSSNNTVTDSVFRDLVNTSCPGCIHAAYVANGSSDNHFARNTMARITGDPVRLRHDTHRNLFEQIAFTRSGTAFPHRAMASFWRFRDTEVCGVDNRVERSVSDGRYYDGTSGQRTIGNGAEPGTEVCDQALRGIGNVINPKLQLP</sequence>
<comment type="cofactor">
    <cofactor evidence="1">
        <name>Ca(2+)</name>
        <dbReference type="ChEBI" id="CHEBI:29108"/>
    </cofactor>
</comment>
<evidence type="ECO:0000313" key="11">
    <source>
        <dbReference type="EMBL" id="NYE71871.1"/>
    </source>
</evidence>
<evidence type="ECO:0000256" key="9">
    <source>
        <dbReference type="SAM" id="MobiDB-lite"/>
    </source>
</evidence>
<evidence type="ECO:0000256" key="3">
    <source>
        <dbReference type="ARBA" id="ARBA00022525"/>
    </source>
</evidence>
<evidence type="ECO:0000256" key="10">
    <source>
        <dbReference type="SAM" id="SignalP"/>
    </source>
</evidence>
<reference evidence="11 12" key="1">
    <citation type="submission" date="2020-07" db="EMBL/GenBank/DDBJ databases">
        <title>Sequencing the genomes of 1000 actinobacteria strains.</title>
        <authorList>
            <person name="Klenk H.-P."/>
        </authorList>
    </citation>
    <scope>NUCLEOTIDE SEQUENCE [LARGE SCALE GENOMIC DNA]</scope>
    <source>
        <strain evidence="11 12">DSM 22083</strain>
    </source>
</reference>
<name>A0A7Y9I8D6_9ACTN</name>
<dbReference type="Proteomes" id="UP000569914">
    <property type="component" value="Unassembled WGS sequence"/>
</dbReference>
<dbReference type="GO" id="GO:0016837">
    <property type="term" value="F:carbon-oxygen lyase activity, acting on polysaccharides"/>
    <property type="evidence" value="ECO:0007669"/>
    <property type="project" value="TreeGrafter"/>
</dbReference>
<keyword evidence="6" id="KW-0106">Calcium</keyword>
<organism evidence="11 12">
    <name type="scientific">Microlunatus parietis</name>
    <dbReference type="NCBI Taxonomy" id="682979"/>
    <lineage>
        <taxon>Bacteria</taxon>
        <taxon>Bacillati</taxon>
        <taxon>Actinomycetota</taxon>
        <taxon>Actinomycetes</taxon>
        <taxon>Propionibacteriales</taxon>
        <taxon>Propionibacteriaceae</taxon>
        <taxon>Microlunatus</taxon>
    </lineage>
</organism>
<keyword evidence="12" id="KW-1185">Reference proteome</keyword>
<comment type="subcellular location">
    <subcellularLocation>
        <location evidence="2">Secreted</location>
    </subcellularLocation>
</comment>
<dbReference type="InterPro" id="IPR012334">
    <property type="entry name" value="Pectin_lyas_fold"/>
</dbReference>
<dbReference type="InterPro" id="IPR052052">
    <property type="entry name" value="Polysaccharide_Lyase_9"/>
</dbReference>
<dbReference type="Gene3D" id="2.160.20.10">
    <property type="entry name" value="Single-stranded right-handed beta-helix, Pectin lyase-like"/>
    <property type="match status" value="1"/>
</dbReference>
<dbReference type="GO" id="GO:0046872">
    <property type="term" value="F:metal ion binding"/>
    <property type="evidence" value="ECO:0007669"/>
    <property type="project" value="UniProtKB-KW"/>
</dbReference>
<keyword evidence="4" id="KW-0479">Metal-binding</keyword>
<evidence type="ECO:0008006" key="13">
    <source>
        <dbReference type="Google" id="ProtNLM"/>
    </source>
</evidence>
<comment type="similarity">
    <text evidence="8">Belongs to the polysaccharide lyase 9 family.</text>
</comment>
<dbReference type="AlphaFoldDB" id="A0A7Y9I8D6"/>
<dbReference type="GO" id="GO:0005576">
    <property type="term" value="C:extracellular region"/>
    <property type="evidence" value="ECO:0007669"/>
    <property type="project" value="UniProtKB-SubCell"/>
</dbReference>
<dbReference type="RefSeq" id="WP_179752315.1">
    <property type="nucleotide sequence ID" value="NZ_JACCBU010000001.1"/>
</dbReference>
<evidence type="ECO:0000256" key="2">
    <source>
        <dbReference type="ARBA" id="ARBA00004613"/>
    </source>
</evidence>